<dbReference type="InterPro" id="IPR004584">
    <property type="entry name" value="Rad50_eukaryotes"/>
</dbReference>
<dbReference type="InterPro" id="IPR018096">
    <property type="entry name" value="IL-4/IL-13_CS"/>
</dbReference>
<keyword evidence="13" id="KW-0067">ATP-binding</keyword>
<comment type="subunit">
    <text evidence="3">Interacts with IL13RA2.</text>
</comment>
<evidence type="ECO:0000256" key="6">
    <source>
        <dbReference type="ARBA" id="ARBA00022525"/>
    </source>
</evidence>
<keyword evidence="8" id="KW-0732">Signal</keyword>
<dbReference type="Pfam" id="PF04423">
    <property type="entry name" value="Rad50_zn_hook"/>
    <property type="match status" value="1"/>
</dbReference>
<keyword evidence="17" id="KW-0234">DNA repair</keyword>
<dbReference type="GO" id="GO:0046872">
    <property type="term" value="F:metal ion binding"/>
    <property type="evidence" value="ECO:0007669"/>
    <property type="project" value="UniProtKB-UniRule"/>
</dbReference>
<dbReference type="Proteomes" id="UP000028990">
    <property type="component" value="Unassembled WGS sequence"/>
</dbReference>
<dbReference type="InterPro" id="IPR036915">
    <property type="entry name" value="Cyclin-like_sf"/>
</dbReference>
<keyword evidence="5" id="KW-0202">Cytokine</keyword>
<dbReference type="PROSITE" id="PS00838">
    <property type="entry name" value="INTERLEUKIN_4_13"/>
    <property type="match status" value="1"/>
</dbReference>
<evidence type="ECO:0000256" key="7">
    <source>
        <dbReference type="ARBA" id="ARBA00022723"/>
    </source>
</evidence>
<feature type="region of interest" description="Disordered" evidence="20">
    <location>
        <begin position="1168"/>
        <end position="1192"/>
    </location>
</feature>
<evidence type="ECO:0000256" key="14">
    <source>
        <dbReference type="ARBA" id="ARBA00023054"/>
    </source>
</evidence>
<dbReference type="SUPFAM" id="SSF47954">
    <property type="entry name" value="Cyclin-like"/>
    <property type="match status" value="1"/>
</dbReference>
<dbReference type="GO" id="GO:0006955">
    <property type="term" value="P:immune response"/>
    <property type="evidence" value="ECO:0007669"/>
    <property type="project" value="InterPro"/>
</dbReference>
<keyword evidence="23" id="KW-1185">Reference proteome</keyword>
<feature type="coiled-coil region" evidence="19">
    <location>
        <begin position="416"/>
        <end position="621"/>
    </location>
</feature>
<proteinExistence type="inferred from homology"/>
<dbReference type="STRING" id="885580.ENSFDAP00000001036"/>
<evidence type="ECO:0000256" key="11">
    <source>
        <dbReference type="ARBA" id="ARBA00022801"/>
    </source>
</evidence>
<keyword evidence="10" id="KW-0227">DNA damage</keyword>
<feature type="coiled-coil region" evidence="19">
    <location>
        <begin position="678"/>
        <end position="916"/>
    </location>
</feature>
<feature type="coiled-coil region" evidence="19">
    <location>
        <begin position="207"/>
        <end position="315"/>
    </location>
</feature>
<organism evidence="22 23">
    <name type="scientific">Fukomys damarensis</name>
    <name type="common">Damaraland mole rat</name>
    <name type="synonym">Cryptomys damarensis</name>
    <dbReference type="NCBI Taxonomy" id="885580"/>
    <lineage>
        <taxon>Eukaryota</taxon>
        <taxon>Metazoa</taxon>
        <taxon>Chordata</taxon>
        <taxon>Craniata</taxon>
        <taxon>Vertebrata</taxon>
        <taxon>Euteleostomi</taxon>
        <taxon>Mammalia</taxon>
        <taxon>Eutheria</taxon>
        <taxon>Euarchontoglires</taxon>
        <taxon>Glires</taxon>
        <taxon>Rodentia</taxon>
        <taxon>Hystricomorpha</taxon>
        <taxon>Bathyergidae</taxon>
        <taxon>Fukomys</taxon>
    </lineage>
</organism>
<feature type="coiled-coil region" evidence="19">
    <location>
        <begin position="990"/>
        <end position="1036"/>
    </location>
</feature>
<evidence type="ECO:0000256" key="2">
    <source>
        <dbReference type="ARBA" id="ARBA00009855"/>
    </source>
</evidence>
<dbReference type="SMART" id="SM00190">
    <property type="entry name" value="IL4_13"/>
    <property type="match status" value="1"/>
</dbReference>
<dbReference type="GO" id="GO:0005524">
    <property type="term" value="F:ATP binding"/>
    <property type="evidence" value="ECO:0007669"/>
    <property type="project" value="UniProtKB-KW"/>
</dbReference>
<dbReference type="GO" id="GO:0000781">
    <property type="term" value="C:chromosome, telomeric region"/>
    <property type="evidence" value="ECO:0007669"/>
    <property type="project" value="UniProtKB-SubCell"/>
</dbReference>
<dbReference type="GO" id="GO:0016887">
    <property type="term" value="F:ATP hydrolysis activity"/>
    <property type="evidence" value="ECO:0007669"/>
    <property type="project" value="InterPro"/>
</dbReference>
<dbReference type="GO" id="GO:0000794">
    <property type="term" value="C:condensed nuclear chromosome"/>
    <property type="evidence" value="ECO:0007669"/>
    <property type="project" value="TreeGrafter"/>
</dbReference>
<evidence type="ECO:0000256" key="9">
    <source>
        <dbReference type="ARBA" id="ARBA00022741"/>
    </source>
</evidence>
<dbReference type="Gene3D" id="3.40.50.300">
    <property type="entry name" value="P-loop containing nucleotide triphosphate hydrolases"/>
    <property type="match status" value="2"/>
</dbReference>
<dbReference type="GO" id="GO:0005125">
    <property type="term" value="F:cytokine activity"/>
    <property type="evidence" value="ECO:0007669"/>
    <property type="project" value="UniProtKB-KW"/>
</dbReference>
<comment type="subcellular location">
    <subcellularLocation>
        <location evidence="1">Secreted</location>
    </subcellularLocation>
</comment>
<dbReference type="GO" id="GO:0000722">
    <property type="term" value="P:telomere maintenance via recombination"/>
    <property type="evidence" value="ECO:0007669"/>
    <property type="project" value="TreeGrafter"/>
</dbReference>
<dbReference type="NCBIfam" id="TIGR00606">
    <property type="entry name" value="rad50"/>
    <property type="match status" value="1"/>
</dbReference>
<keyword evidence="11" id="KW-0378">Hydrolase</keyword>
<dbReference type="GO" id="GO:0043047">
    <property type="term" value="F:single-stranded telomeric DNA binding"/>
    <property type="evidence" value="ECO:0007669"/>
    <property type="project" value="TreeGrafter"/>
</dbReference>
<dbReference type="PANTHER" id="PTHR18867">
    <property type="entry name" value="RAD50"/>
    <property type="match status" value="1"/>
</dbReference>
<evidence type="ECO:0000256" key="10">
    <source>
        <dbReference type="ARBA" id="ARBA00022763"/>
    </source>
</evidence>
<dbReference type="GO" id="GO:0051880">
    <property type="term" value="F:G-quadruplex DNA binding"/>
    <property type="evidence" value="ECO:0007669"/>
    <property type="project" value="TreeGrafter"/>
</dbReference>
<dbReference type="GO" id="GO:0070192">
    <property type="term" value="P:chromosome organization involved in meiotic cell cycle"/>
    <property type="evidence" value="ECO:0007669"/>
    <property type="project" value="TreeGrafter"/>
</dbReference>
<dbReference type="InterPro" id="IPR020470">
    <property type="entry name" value="IL-13"/>
</dbReference>
<dbReference type="PRINTS" id="PR01929">
    <property type="entry name" value="INTRLEUKIN13"/>
</dbReference>
<dbReference type="InterPro" id="IPR009079">
    <property type="entry name" value="4_helix_cytokine-like_core"/>
</dbReference>
<accession>A0A091D8N3</accession>
<dbReference type="InterPro" id="IPR001325">
    <property type="entry name" value="IL-4/IL-13"/>
</dbReference>
<evidence type="ECO:0000256" key="19">
    <source>
        <dbReference type="SAM" id="Coils"/>
    </source>
</evidence>
<reference evidence="22 23" key="1">
    <citation type="submission" date="2013-11" db="EMBL/GenBank/DDBJ databases">
        <title>The Damaraland mole rat (Fukomys damarensis) genome and evolution of African mole rats.</title>
        <authorList>
            <person name="Gladyshev V.N."/>
            <person name="Fang X."/>
        </authorList>
    </citation>
    <scope>NUCLEOTIDE SEQUENCE [LARGE SCALE GENOMIC DNA]</scope>
    <source>
        <tissue evidence="22">Liver</tissue>
    </source>
</reference>
<dbReference type="Gene3D" id="1.10.472.10">
    <property type="entry name" value="Cyclin-like"/>
    <property type="match status" value="2"/>
</dbReference>
<feature type="binding site" evidence="18">
    <location>
        <position position="650"/>
    </location>
    <ligand>
        <name>Zn(2+)</name>
        <dbReference type="ChEBI" id="CHEBI:29105"/>
    </ligand>
</feature>
<dbReference type="GO" id="GO:0003691">
    <property type="term" value="F:double-stranded telomeric DNA binding"/>
    <property type="evidence" value="ECO:0007669"/>
    <property type="project" value="TreeGrafter"/>
</dbReference>
<keyword evidence="15" id="KW-1015">Disulfide bond</keyword>
<dbReference type="SUPFAM" id="SSF52540">
    <property type="entry name" value="P-loop containing nucleoside triphosphate hydrolases"/>
    <property type="match status" value="2"/>
</dbReference>
<dbReference type="Gene3D" id="1.20.1250.10">
    <property type="match status" value="1"/>
</dbReference>
<keyword evidence="14 19" id="KW-0175">Coiled coil</keyword>
<evidence type="ECO:0000256" key="20">
    <source>
        <dbReference type="SAM" id="MobiDB-lite"/>
    </source>
</evidence>
<evidence type="ECO:0000256" key="5">
    <source>
        <dbReference type="ARBA" id="ARBA00022514"/>
    </source>
</evidence>
<dbReference type="GO" id="GO:0005615">
    <property type="term" value="C:extracellular space"/>
    <property type="evidence" value="ECO:0007669"/>
    <property type="project" value="UniProtKB-KW"/>
</dbReference>
<evidence type="ECO:0000256" key="3">
    <source>
        <dbReference type="ARBA" id="ARBA00011337"/>
    </source>
</evidence>
<dbReference type="eggNOG" id="KOG0962">
    <property type="taxonomic scope" value="Eukaryota"/>
</dbReference>
<keyword evidence="9" id="KW-0547">Nucleotide-binding</keyword>
<dbReference type="GO" id="GO:0007004">
    <property type="term" value="P:telomere maintenance via telomerase"/>
    <property type="evidence" value="ECO:0007669"/>
    <property type="project" value="TreeGrafter"/>
</dbReference>
<keyword evidence="16" id="KW-0325">Glycoprotein</keyword>
<evidence type="ECO:0000256" key="13">
    <source>
        <dbReference type="ARBA" id="ARBA00022840"/>
    </source>
</evidence>
<dbReference type="InterPro" id="IPR013134">
    <property type="entry name" value="Zn_hook_RAD50"/>
</dbReference>
<evidence type="ECO:0000256" key="15">
    <source>
        <dbReference type="ARBA" id="ARBA00023157"/>
    </source>
</evidence>
<evidence type="ECO:0000256" key="8">
    <source>
        <dbReference type="ARBA" id="ARBA00022729"/>
    </source>
</evidence>
<name>A0A091D8N3_FUKDA</name>
<evidence type="ECO:0000256" key="4">
    <source>
        <dbReference type="ARBA" id="ARBA00016752"/>
    </source>
</evidence>
<dbReference type="GO" id="GO:0030870">
    <property type="term" value="C:Mre11 complex"/>
    <property type="evidence" value="ECO:0007669"/>
    <property type="project" value="InterPro"/>
</dbReference>
<gene>
    <name evidence="22" type="ORF">H920_12009</name>
</gene>
<dbReference type="PROSITE" id="PS51131">
    <property type="entry name" value="ZN_HOOK"/>
    <property type="match status" value="1"/>
</dbReference>
<comment type="similarity">
    <text evidence="2">Belongs to the IL-4/IL-13 family.</text>
</comment>
<protein>
    <recommendedName>
        <fullName evidence="4">Interleukin-13</fullName>
    </recommendedName>
</protein>
<dbReference type="SUPFAM" id="SSF47266">
    <property type="entry name" value="4-helical cytokines"/>
    <property type="match status" value="1"/>
</dbReference>
<feature type="region of interest" description="Disordered" evidence="20">
    <location>
        <begin position="1691"/>
        <end position="1732"/>
    </location>
</feature>
<evidence type="ECO:0000256" key="12">
    <source>
        <dbReference type="ARBA" id="ARBA00022833"/>
    </source>
</evidence>
<dbReference type="Pfam" id="PF03487">
    <property type="entry name" value="IL13"/>
    <property type="match status" value="1"/>
</dbReference>
<dbReference type="EMBL" id="KN123144">
    <property type="protein sequence ID" value="KFO26610.1"/>
    <property type="molecule type" value="Genomic_DNA"/>
</dbReference>
<keyword evidence="6" id="KW-0964">Secreted</keyword>
<dbReference type="InterPro" id="IPR027417">
    <property type="entry name" value="P-loop_NTPase"/>
</dbReference>
<dbReference type="FunFam" id="3.40.50.300:FF:003804">
    <property type="entry name" value="DNA repair protein RAD50 isoform X1"/>
    <property type="match status" value="1"/>
</dbReference>
<evidence type="ECO:0000256" key="18">
    <source>
        <dbReference type="PROSITE-ProRule" id="PRU00471"/>
    </source>
</evidence>
<dbReference type="PANTHER" id="PTHR18867:SF12">
    <property type="entry name" value="DNA REPAIR PROTEIN RAD50"/>
    <property type="match status" value="1"/>
</dbReference>
<evidence type="ECO:0000313" key="22">
    <source>
        <dbReference type="EMBL" id="KFO26610.1"/>
    </source>
</evidence>
<evidence type="ECO:0000256" key="1">
    <source>
        <dbReference type="ARBA" id="ARBA00004613"/>
    </source>
</evidence>
<keyword evidence="7 18" id="KW-0479">Metal-binding</keyword>
<evidence type="ECO:0000256" key="17">
    <source>
        <dbReference type="ARBA" id="ARBA00023204"/>
    </source>
</evidence>
<evidence type="ECO:0000256" key="16">
    <source>
        <dbReference type="ARBA" id="ARBA00023180"/>
    </source>
</evidence>
<feature type="binding site" evidence="18">
    <location>
        <position position="647"/>
    </location>
    <ligand>
        <name>Zn(2+)</name>
        <dbReference type="ChEBI" id="CHEBI:29105"/>
    </ligand>
</feature>
<sequence length="1732" mass="199185">MSILGVRSFGIEDKDKQIITFFTPLTILVGPNGAGKTVAQETDVRAQIRLQFRDVNGECIAVQRSMVCSQKSKKTEFKTLEGVITRTKHGEKVSLSSKCAEIDREMISALGVSKSVLNNVIFCHQEDSNWPLSEGKALKQKFDEIFSATRYIKALETLRQVRQTQGQKVKECQTELKYLKQNKEKACEIRDQITSKEAQLISSKEIIKSYENELEPLENRLEAIEHNLSKIMRLDNEIKALESRKKQMEKDNSELEQKMEKVFQGTDEQLNDLYHNHQRTVREKERRLVDCQRELEKLNKESRLLNQEKSELLVEQGRLQLQADRHQEHIRARDSLIQSLATHLELEGFERGPFSDRQIKNFHKLVRERQEQEAETAKQLMNDFAEKETLKQKQIDEIRDKKTGLGRIMELKSEILSKKQNELRSVKYELQQLEGSSDRILELDRELTKAEDELSKAEKNSNIETLKTEVISLQNEKADLDKTLRKLDQEMEQLNHHTTTRTQMEMLTKDKADKDEQIRKIKSRHSDELTLLLGYFPNKKQLEDWLHSKSKEINQTRDRLAKLNKELASAEQNKNHISNELKRKEEQLSNYEDKLFDVCGSQDFENDLDRLKEDIEKSSKQRAMLAGATAVYSQFITQLTDENESCCPVCQRVFQTEAELQEVISDLQSKLRLAPDKLKSTELELKKKEKRRDEMLGLVPMRQNIIDLKEKEIPELRNKLQNVNRDIQRLKNDIEEQETLLGTIIPEEESAKVCLTDVTIMERFQMELKDVERKIAQQAAKLQGIDLDRTVQQVNKEKQEKQHKLDTVSSKIELNRKLIQDQQEQIQHLKSTTNELKSEKLQIATNLQHRQQLEEQTVELSTEVQCLHREIKDAKEQVNPLETTLERFQQEKEELINKKQASNKIAQDKLNDIKEKVKNIHGYVKDIENYIQDGKDDYKKQKETELNTVIDQLSECDKQKEKINKEMGIMRQDIDTQKIQERWLQDNLTLRKRNEELKEVEEERKQHLKEMGQMQVLQMKSEHQKLKVNLDDIKRNRDLALGRQKGYEEEIIRFKKELREPQFRDAEEKYREMMIVMRTTELVNKDLDIYYKTLDQAIMKFHSMKMEEINKIIRDLWRSTYRGQDIEYIEIRSDADENVSASDRRRNYNYRVVMLKGDTALDMRGRCSAGQKASTTQGRRATGVPGPPLGRDAPAVSKDCGIKILFTVPVPGGSSDLDFLHVLASLIIRLALAETFCLNCGILALDEPTTNLDRENIESLAHALVEIIKSRSQQRNFQLLIITHDEDFVELLGRSEYVEKFYRIKKNIDQCSEIVSGLTAPGPVSSQMALKELIEELVNITQDQKIPLCNGSMVWSVNLTVGMWYCAARESLINVSSCSALNRTQKILNSLCQQHKAVAKISSFHNRDTKIEVAQFVKNLLRCRFTSGSCDRHEEATCELDKTGRAHPAKLHHPADFGLPLCELPQTCDPPKINNESHKDNTDSAVTYTALTVRQPETRNAFRSVVVWLLKRENAFHFAPTTFNLALCIFGRLLVSAKSIPHVNDFINHYGPSYSRKELLRMELVILDKLHWDLHTGTPLDFLNIAASVTRGRDREERDKTVTNTKHLLRLSGGPEYGVQKVAWVETGVTKPDAAGGGAGSLAARHPVQVAATILSSTTSAFLGVLADDLMLQDLGRGLKKSSSFSRLLGASPMAPRKKTKVRSGLPAFPEGSRRPAAGPLAGLMPSLPPTT</sequence>
<feature type="domain" description="Zinc-hook" evidence="21">
    <location>
        <begin position="601"/>
        <end position="700"/>
    </location>
</feature>
<evidence type="ECO:0000313" key="23">
    <source>
        <dbReference type="Proteomes" id="UP000028990"/>
    </source>
</evidence>
<keyword evidence="12 18" id="KW-0862">Zinc</keyword>
<evidence type="ECO:0000259" key="21">
    <source>
        <dbReference type="PROSITE" id="PS51131"/>
    </source>
</evidence>
<dbReference type="GO" id="GO:0006302">
    <property type="term" value="P:double-strand break repair"/>
    <property type="evidence" value="ECO:0007669"/>
    <property type="project" value="InterPro"/>
</dbReference>
<dbReference type="GO" id="GO:0005126">
    <property type="term" value="F:cytokine receptor binding"/>
    <property type="evidence" value="ECO:0007669"/>
    <property type="project" value="InterPro"/>
</dbReference>